<keyword evidence="16" id="KW-1185">Reference proteome</keyword>
<comment type="pathway">
    <text evidence="2">Lipid metabolism; fatty acid beta-oxidation.</text>
</comment>
<evidence type="ECO:0000256" key="4">
    <source>
        <dbReference type="ARBA" id="ARBA00022963"/>
    </source>
</evidence>
<dbReference type="OrthoDB" id="9771883at2"/>
<dbReference type="PANTHER" id="PTHR23309">
    <property type="entry name" value="3-HYDROXYACYL-COA DEHYROGENASE"/>
    <property type="match status" value="1"/>
</dbReference>
<name>A0A562TH30_9HYPH</name>
<keyword evidence="10" id="KW-0456">Lyase</keyword>
<evidence type="ECO:0000256" key="5">
    <source>
        <dbReference type="ARBA" id="ARBA00023002"/>
    </source>
</evidence>
<dbReference type="GO" id="GO:0016853">
    <property type="term" value="F:isomerase activity"/>
    <property type="evidence" value="ECO:0007669"/>
    <property type="project" value="UniProtKB-KW"/>
</dbReference>
<accession>A0A562TH30</accession>
<evidence type="ECO:0000256" key="12">
    <source>
        <dbReference type="ARBA" id="ARBA00049556"/>
    </source>
</evidence>
<dbReference type="SUPFAM" id="SSF48179">
    <property type="entry name" value="6-phosphogluconate dehydrogenase C-terminal domain-like"/>
    <property type="match status" value="2"/>
</dbReference>
<evidence type="ECO:0000256" key="8">
    <source>
        <dbReference type="ARBA" id="ARBA00023140"/>
    </source>
</evidence>
<keyword evidence="3" id="KW-0276">Fatty acid metabolism</keyword>
<dbReference type="Proteomes" id="UP000320593">
    <property type="component" value="Unassembled WGS sequence"/>
</dbReference>
<dbReference type="Gene3D" id="3.40.50.720">
    <property type="entry name" value="NAD(P)-binding Rossmann-like Domain"/>
    <property type="match status" value="1"/>
</dbReference>
<evidence type="ECO:0000256" key="2">
    <source>
        <dbReference type="ARBA" id="ARBA00005005"/>
    </source>
</evidence>
<evidence type="ECO:0000256" key="6">
    <source>
        <dbReference type="ARBA" id="ARBA00023027"/>
    </source>
</evidence>
<evidence type="ECO:0000313" key="16">
    <source>
        <dbReference type="Proteomes" id="UP000320593"/>
    </source>
</evidence>
<evidence type="ECO:0000259" key="13">
    <source>
        <dbReference type="Pfam" id="PF00725"/>
    </source>
</evidence>
<dbReference type="Gene3D" id="1.10.1040.50">
    <property type="match status" value="1"/>
</dbReference>
<comment type="caution">
    <text evidence="15">The sequence shown here is derived from an EMBL/GenBank/DDBJ whole genome shotgun (WGS) entry which is preliminary data.</text>
</comment>
<dbReference type="FunFam" id="3.40.50.720:FF:000009">
    <property type="entry name" value="Fatty oxidation complex, alpha subunit"/>
    <property type="match status" value="1"/>
</dbReference>
<dbReference type="AlphaFoldDB" id="A0A562TH30"/>
<evidence type="ECO:0000256" key="9">
    <source>
        <dbReference type="ARBA" id="ARBA00023235"/>
    </source>
</evidence>
<evidence type="ECO:0000259" key="14">
    <source>
        <dbReference type="Pfam" id="PF02737"/>
    </source>
</evidence>
<dbReference type="InterPro" id="IPR036291">
    <property type="entry name" value="NAD(P)-bd_dom_sf"/>
</dbReference>
<gene>
    <name evidence="15" type="ORF">JM93_00499</name>
</gene>
<keyword evidence="11" id="KW-0511">Multifunctional enzyme</keyword>
<dbReference type="Gene3D" id="3.90.226.10">
    <property type="entry name" value="2-enoyl-CoA Hydratase, Chain A, domain 1"/>
    <property type="match status" value="1"/>
</dbReference>
<dbReference type="UniPathway" id="UPA00659"/>
<evidence type="ECO:0000256" key="7">
    <source>
        <dbReference type="ARBA" id="ARBA00023098"/>
    </source>
</evidence>
<dbReference type="RefSeq" id="WP_145340465.1">
    <property type="nucleotide sequence ID" value="NZ_SMLY01000087.1"/>
</dbReference>
<protein>
    <submittedName>
        <fullName evidence="15">3-hydroxyacyl-CoA dehydrogenase</fullName>
    </submittedName>
</protein>
<comment type="catalytic activity">
    <reaction evidence="12">
        <text>a (3S)-3-hydroxyacyl-CoA + NAD(+) = a 3-oxoacyl-CoA + NADH + H(+)</text>
        <dbReference type="Rhea" id="RHEA:22432"/>
        <dbReference type="ChEBI" id="CHEBI:15378"/>
        <dbReference type="ChEBI" id="CHEBI:57318"/>
        <dbReference type="ChEBI" id="CHEBI:57540"/>
        <dbReference type="ChEBI" id="CHEBI:57945"/>
        <dbReference type="ChEBI" id="CHEBI:90726"/>
        <dbReference type="EC" id="1.1.1.35"/>
    </reaction>
</comment>
<dbReference type="Pfam" id="PF00725">
    <property type="entry name" value="3HCDH"/>
    <property type="match status" value="1"/>
</dbReference>
<feature type="domain" description="3-hydroxyacyl-CoA dehydrogenase NAD binding" evidence="14">
    <location>
        <begin position="291"/>
        <end position="465"/>
    </location>
</feature>
<dbReference type="GO" id="GO:0006635">
    <property type="term" value="P:fatty acid beta-oxidation"/>
    <property type="evidence" value="ECO:0007669"/>
    <property type="project" value="UniProtKB-UniPathway"/>
</dbReference>
<comment type="subcellular location">
    <subcellularLocation>
        <location evidence="1">Peroxisome</location>
    </subcellularLocation>
</comment>
<reference evidence="15 16" key="1">
    <citation type="submission" date="2019-07" db="EMBL/GenBank/DDBJ databases">
        <title>Genomic Encyclopedia of Archaeal and Bacterial Type Strains, Phase II (KMG-II): from individual species to whole genera.</title>
        <authorList>
            <person name="Goeker M."/>
        </authorList>
    </citation>
    <scope>NUCLEOTIDE SEQUENCE [LARGE SCALE GENOMIC DNA]</scope>
    <source>
        <strain evidence="15 16">ATCC BAA-252</strain>
    </source>
</reference>
<keyword evidence="8" id="KW-0576">Peroxisome</keyword>
<dbReference type="EMBL" id="VLLF01000001">
    <property type="protein sequence ID" value="TWI92947.1"/>
    <property type="molecule type" value="Genomic_DNA"/>
</dbReference>
<dbReference type="GO" id="GO:0003857">
    <property type="term" value="F:(3S)-3-hydroxyacyl-CoA dehydrogenase (NAD+) activity"/>
    <property type="evidence" value="ECO:0007669"/>
    <property type="project" value="UniProtKB-EC"/>
</dbReference>
<dbReference type="InterPro" id="IPR029045">
    <property type="entry name" value="ClpP/crotonase-like_dom_sf"/>
</dbReference>
<dbReference type="InterPro" id="IPR006176">
    <property type="entry name" value="3-OHacyl-CoA_DH_NAD-bd"/>
</dbReference>
<evidence type="ECO:0000256" key="3">
    <source>
        <dbReference type="ARBA" id="ARBA00022832"/>
    </source>
</evidence>
<dbReference type="GO" id="GO:0070403">
    <property type="term" value="F:NAD+ binding"/>
    <property type="evidence" value="ECO:0007669"/>
    <property type="project" value="InterPro"/>
</dbReference>
<keyword evidence="6" id="KW-0520">NAD</keyword>
<proteinExistence type="predicted"/>
<keyword evidence="9" id="KW-0413">Isomerase</keyword>
<keyword evidence="5" id="KW-0560">Oxidoreductase</keyword>
<sequence>MPINIEINDKIAIITVDNPPVNALSQAVRKGLWEAVERLDADDAVSLVLLRCAGRTFIAGGDVTEFDKAPVEPHLPDVVGRIERAKKPWIAAIHGTALGGGLEVAMGCAWRVADEAASLGLPEVSLGVIPGAGGTVRTPRLIGIKAAIALVTGGKPVKAAEAVRLGLIDEVLSGDFQSQAIAFAKRTLSASRPGAVSDKRIEESFVTNWTKIEKEVEKSAKGAHAPVRALACLRKAATASADEAVAYERETFLDLRNSNQAKALRHVFFAERAALKPEDLQGVFPKPVKTAGVVGGGTMGAGIAAAMRDAGINVVLQERDAQALAAGMARIESIFSASVKRGRLSADEAAVRMAGVSGTTDVADFSEADLVVEAVFEDLDVKRAVFAGLAESCRKDAILATNTSYLNPEDIFAQLPNPDRGIGLHFFSPANIMKLLEIVPTRATAPDTLAAGFALAKSLRKVPVRSGICDGFIGNRILKVTRAQAEKLLLTGVSPAEIDAALKDYGLPMGPFAAQDLGGLDIAAFQRKAARARGETVFAPIADRLVADNRLGQKTGGGWYDYQDGSRHPMPSNIVAGIVAEIRNEQGRAELPDGVSLADAVLLPMVNEGARILDEGIAASATDIDLVKIHGYGHPRWRGGLMYDAQQGGLSAAVGKIRRLFEAGLAEAPSEHLIAAAEAGRF</sequence>
<keyword evidence="4" id="KW-0442">Lipid degradation</keyword>
<dbReference type="SUPFAM" id="SSF51735">
    <property type="entry name" value="NAD(P)-binding Rossmann-fold domains"/>
    <property type="match status" value="1"/>
</dbReference>
<dbReference type="InterPro" id="IPR008927">
    <property type="entry name" value="6-PGluconate_DH-like_C_sf"/>
</dbReference>
<evidence type="ECO:0000313" key="15">
    <source>
        <dbReference type="EMBL" id="TWI92947.1"/>
    </source>
</evidence>
<dbReference type="Pfam" id="PF00378">
    <property type="entry name" value="ECH_1"/>
    <property type="match status" value="1"/>
</dbReference>
<dbReference type="InterPro" id="IPR006108">
    <property type="entry name" value="3HC_DH_C"/>
</dbReference>
<organism evidence="15 16">
    <name type="scientific">Roseibium hamelinense</name>
    <dbReference type="NCBI Taxonomy" id="150831"/>
    <lineage>
        <taxon>Bacteria</taxon>
        <taxon>Pseudomonadati</taxon>
        <taxon>Pseudomonadota</taxon>
        <taxon>Alphaproteobacteria</taxon>
        <taxon>Hyphomicrobiales</taxon>
        <taxon>Stappiaceae</taxon>
        <taxon>Roseibium</taxon>
    </lineage>
</organism>
<dbReference type="Pfam" id="PF02737">
    <property type="entry name" value="3HCDH_N"/>
    <property type="match status" value="1"/>
</dbReference>
<dbReference type="InterPro" id="IPR001753">
    <property type="entry name" value="Enoyl-CoA_hydra/iso"/>
</dbReference>
<feature type="domain" description="3-hydroxyacyl-CoA dehydrogenase C-terminal" evidence="13">
    <location>
        <begin position="471"/>
        <end position="562"/>
    </location>
</feature>
<keyword evidence="7" id="KW-0443">Lipid metabolism</keyword>
<dbReference type="CDD" id="cd06558">
    <property type="entry name" value="crotonase-like"/>
    <property type="match status" value="1"/>
</dbReference>
<evidence type="ECO:0000256" key="10">
    <source>
        <dbReference type="ARBA" id="ARBA00023239"/>
    </source>
</evidence>
<dbReference type="GO" id="GO:0004300">
    <property type="term" value="F:enoyl-CoA hydratase activity"/>
    <property type="evidence" value="ECO:0007669"/>
    <property type="project" value="UniProtKB-ARBA"/>
</dbReference>
<dbReference type="SUPFAM" id="SSF52096">
    <property type="entry name" value="ClpP/crotonase"/>
    <property type="match status" value="1"/>
</dbReference>
<evidence type="ECO:0000256" key="11">
    <source>
        <dbReference type="ARBA" id="ARBA00023268"/>
    </source>
</evidence>
<evidence type="ECO:0000256" key="1">
    <source>
        <dbReference type="ARBA" id="ARBA00004275"/>
    </source>
</evidence>